<dbReference type="OrthoDB" id="432881at2759"/>
<dbReference type="InterPro" id="IPR045150">
    <property type="entry name" value="CYB561D1/2"/>
</dbReference>
<comment type="subcellular location">
    <subcellularLocation>
        <location evidence="2">Membrane</location>
        <topology evidence="2">Multi-pass membrane protein</topology>
    </subcellularLocation>
</comment>
<accession>A0A8J2P714</accession>
<dbReference type="PROSITE" id="PS50939">
    <property type="entry name" value="CYTOCHROME_B561"/>
    <property type="match status" value="1"/>
</dbReference>
<feature type="transmembrane region" description="Helical" evidence="12">
    <location>
        <begin position="64"/>
        <end position="86"/>
    </location>
</feature>
<comment type="cofactor">
    <cofactor evidence="1">
        <name>heme b</name>
        <dbReference type="ChEBI" id="CHEBI:60344"/>
    </cofactor>
</comment>
<feature type="transmembrane region" description="Helical" evidence="12">
    <location>
        <begin position="7"/>
        <end position="24"/>
    </location>
</feature>
<dbReference type="EC" id="7.2.1.3" evidence="11"/>
<evidence type="ECO:0000256" key="6">
    <source>
        <dbReference type="ARBA" id="ARBA00022723"/>
    </source>
</evidence>
<evidence type="ECO:0000313" key="15">
    <source>
        <dbReference type="Proteomes" id="UP000708208"/>
    </source>
</evidence>
<proteinExistence type="predicted"/>
<evidence type="ECO:0000256" key="2">
    <source>
        <dbReference type="ARBA" id="ARBA00004141"/>
    </source>
</evidence>
<evidence type="ECO:0000256" key="1">
    <source>
        <dbReference type="ARBA" id="ARBA00001970"/>
    </source>
</evidence>
<evidence type="ECO:0000256" key="10">
    <source>
        <dbReference type="ARBA" id="ARBA00023136"/>
    </source>
</evidence>
<dbReference type="GO" id="GO:0140571">
    <property type="term" value="F:transmembrane ascorbate ferrireductase activity"/>
    <property type="evidence" value="ECO:0007669"/>
    <property type="project" value="UniProtKB-EC"/>
</dbReference>
<evidence type="ECO:0000256" key="7">
    <source>
        <dbReference type="ARBA" id="ARBA00022982"/>
    </source>
</evidence>
<evidence type="ECO:0000256" key="9">
    <source>
        <dbReference type="ARBA" id="ARBA00023004"/>
    </source>
</evidence>
<dbReference type="InterPro" id="IPR006593">
    <property type="entry name" value="Cyt_b561/ferric_Rdtase_TM"/>
</dbReference>
<protein>
    <recommendedName>
        <fullName evidence="11">ascorbate ferrireductase (transmembrane)</fullName>
        <ecNumber evidence="11">7.2.1.3</ecNumber>
    </recommendedName>
</protein>
<dbReference type="SMART" id="SM00665">
    <property type="entry name" value="B561"/>
    <property type="match status" value="1"/>
</dbReference>
<feature type="transmembrane region" description="Helical" evidence="12">
    <location>
        <begin position="30"/>
        <end position="52"/>
    </location>
</feature>
<keyword evidence="6" id="KW-0479">Metal-binding</keyword>
<keyword evidence="7" id="KW-0249">Electron transport</keyword>
<evidence type="ECO:0000256" key="3">
    <source>
        <dbReference type="ARBA" id="ARBA00022448"/>
    </source>
</evidence>
<evidence type="ECO:0000256" key="11">
    <source>
        <dbReference type="ARBA" id="ARBA00024225"/>
    </source>
</evidence>
<dbReference type="Pfam" id="PF03188">
    <property type="entry name" value="Cytochrom_B561"/>
    <property type="match status" value="1"/>
</dbReference>
<keyword evidence="4" id="KW-0349">Heme</keyword>
<dbReference type="EMBL" id="CAJVCH010161766">
    <property type="protein sequence ID" value="CAG7728312.1"/>
    <property type="molecule type" value="Genomic_DNA"/>
</dbReference>
<evidence type="ECO:0000256" key="4">
    <source>
        <dbReference type="ARBA" id="ARBA00022617"/>
    </source>
</evidence>
<comment type="caution">
    <text evidence="14">The sequence shown here is derived from an EMBL/GenBank/DDBJ whole genome shotgun (WGS) entry which is preliminary data.</text>
</comment>
<keyword evidence="15" id="KW-1185">Reference proteome</keyword>
<evidence type="ECO:0000313" key="14">
    <source>
        <dbReference type="EMBL" id="CAG7728312.1"/>
    </source>
</evidence>
<dbReference type="Proteomes" id="UP000708208">
    <property type="component" value="Unassembled WGS sequence"/>
</dbReference>
<dbReference type="GO" id="GO:0046872">
    <property type="term" value="F:metal ion binding"/>
    <property type="evidence" value="ECO:0007669"/>
    <property type="project" value="UniProtKB-KW"/>
</dbReference>
<feature type="transmembrane region" description="Helical" evidence="12">
    <location>
        <begin position="98"/>
        <end position="125"/>
    </location>
</feature>
<keyword evidence="8 12" id="KW-1133">Transmembrane helix</keyword>
<dbReference type="AlphaFoldDB" id="A0A8J2P714"/>
<feature type="transmembrane region" description="Helical" evidence="12">
    <location>
        <begin position="177"/>
        <end position="196"/>
    </location>
</feature>
<feature type="transmembrane region" description="Helical" evidence="12">
    <location>
        <begin position="146"/>
        <end position="165"/>
    </location>
</feature>
<evidence type="ECO:0000256" key="5">
    <source>
        <dbReference type="ARBA" id="ARBA00022692"/>
    </source>
</evidence>
<dbReference type="CDD" id="cd08761">
    <property type="entry name" value="Cyt_b561_CYB561D2_like"/>
    <property type="match status" value="1"/>
</dbReference>
<gene>
    <name evidence="14" type="ORF">AFUS01_LOCUS17101</name>
</gene>
<evidence type="ECO:0000256" key="12">
    <source>
        <dbReference type="SAM" id="Phobius"/>
    </source>
</evidence>
<name>A0A8J2P714_9HEXA</name>
<keyword evidence="9" id="KW-0408">Iron</keyword>
<dbReference type="GO" id="GO:0140575">
    <property type="term" value="F:transmembrane monodehydroascorbate reductase activity"/>
    <property type="evidence" value="ECO:0007669"/>
    <property type="project" value="InterPro"/>
</dbReference>
<reference evidence="14" key="1">
    <citation type="submission" date="2021-06" db="EMBL/GenBank/DDBJ databases">
        <authorList>
            <person name="Hodson N. C."/>
            <person name="Mongue J. A."/>
            <person name="Jaron S. K."/>
        </authorList>
    </citation>
    <scope>NUCLEOTIDE SEQUENCE</scope>
</reference>
<sequence length="203" mass="22094">MSTFNILAHASTLIFGVAIIWLAQPGSSLFSYHPALMTLGLMVLVPEGILLMTDKRVPLKYKITIHWICSAVGVTLGFLGFLAIYINKENKGAGHFLTWHGTFGLITLVTLTMVPMGGIGAKYSVAISKIVPIKPKFIKQVHRTGGLVASIGIFATVILSLYSSWFQSVIQESITTSWLMIALAVLPRLYLVSVPADKTMNKS</sequence>
<evidence type="ECO:0000256" key="8">
    <source>
        <dbReference type="ARBA" id="ARBA00022989"/>
    </source>
</evidence>
<evidence type="ECO:0000259" key="13">
    <source>
        <dbReference type="PROSITE" id="PS50939"/>
    </source>
</evidence>
<keyword evidence="5 12" id="KW-0812">Transmembrane</keyword>
<organism evidence="14 15">
    <name type="scientific">Allacma fusca</name>
    <dbReference type="NCBI Taxonomy" id="39272"/>
    <lineage>
        <taxon>Eukaryota</taxon>
        <taxon>Metazoa</taxon>
        <taxon>Ecdysozoa</taxon>
        <taxon>Arthropoda</taxon>
        <taxon>Hexapoda</taxon>
        <taxon>Collembola</taxon>
        <taxon>Symphypleona</taxon>
        <taxon>Sminthuridae</taxon>
        <taxon>Allacma</taxon>
    </lineage>
</organism>
<dbReference type="GO" id="GO:0016020">
    <property type="term" value="C:membrane"/>
    <property type="evidence" value="ECO:0007669"/>
    <property type="project" value="UniProtKB-SubCell"/>
</dbReference>
<feature type="domain" description="Cytochrome b561" evidence="13">
    <location>
        <begin position="1"/>
        <end position="195"/>
    </location>
</feature>
<keyword evidence="3" id="KW-0813">Transport</keyword>
<dbReference type="PANTHER" id="PTHR15422">
    <property type="entry name" value="OS05G0565100 PROTEIN"/>
    <property type="match status" value="1"/>
</dbReference>
<keyword evidence="10 12" id="KW-0472">Membrane</keyword>
<dbReference type="PANTHER" id="PTHR15422:SF45">
    <property type="entry name" value="CYTOCHROME B561 DOMAIN-CONTAINING PROTEIN"/>
    <property type="match status" value="1"/>
</dbReference>